<keyword evidence="3" id="KW-1133">Transmembrane helix</keyword>
<dbReference type="PANTHER" id="PTHR47491">
    <property type="entry name" value="CAP-GLY DOMAIN LINKER"/>
    <property type="match status" value="1"/>
</dbReference>
<proteinExistence type="predicted"/>
<evidence type="ECO:0000259" key="4">
    <source>
        <dbReference type="Pfam" id="PF24670"/>
    </source>
</evidence>
<feature type="coiled-coil region" evidence="1">
    <location>
        <begin position="463"/>
        <end position="631"/>
    </location>
</feature>
<keyword evidence="3" id="KW-0472">Membrane</keyword>
<organism evidence="5">
    <name type="scientific">Triticum urartu</name>
    <name type="common">Red wild einkorn</name>
    <name type="synonym">Crithodium urartu</name>
    <dbReference type="NCBI Taxonomy" id="4572"/>
    <lineage>
        <taxon>Eukaryota</taxon>
        <taxon>Viridiplantae</taxon>
        <taxon>Streptophyta</taxon>
        <taxon>Embryophyta</taxon>
        <taxon>Tracheophyta</taxon>
        <taxon>Spermatophyta</taxon>
        <taxon>Magnoliopsida</taxon>
        <taxon>Liliopsida</taxon>
        <taxon>Poales</taxon>
        <taxon>Poaceae</taxon>
        <taxon>BOP clade</taxon>
        <taxon>Pooideae</taxon>
        <taxon>Triticodae</taxon>
        <taxon>Triticeae</taxon>
        <taxon>Triticinae</taxon>
        <taxon>Triticum</taxon>
    </lineage>
</organism>
<dbReference type="OMA" id="VQDELRC"/>
<dbReference type="STRING" id="4572.M7ZSV2"/>
<feature type="region of interest" description="Disordered" evidence="2">
    <location>
        <begin position="55"/>
        <end position="100"/>
    </location>
</feature>
<keyword evidence="3" id="KW-0812">Transmembrane</keyword>
<feature type="coiled-coil region" evidence="1">
    <location>
        <begin position="920"/>
        <end position="947"/>
    </location>
</feature>
<sequence>MLTYLMHHSACKSFRTAMIQAFTIIIIIAMFRRLLDISGDEKVLSIPLVHKQCRQTRAHDKRSESKLDEGGTNGASHSPDTRALRSRRRNGNLRSKESPNPQLRRCLSFASSAIDRSLDERAMRFSGDIPWFNSSDVPRHVSDIECYTWSPERHPNVEECMIKVPKAHGVQETDSPRSRCYSCSSTGHSPLSSPVALKCRPARLTNLLDKNGVVDLYIDGEQEANILNEKHKQKFPVRTAAPHSGCGRPPRPHSTAPSSPKSCKEIYENYSNIDKTLQDLEDGTLPLTYHHQLAQEEAMGTLKVGSMCHSDGNDTSLFEGSSDNFSHSEECKSHSVTTLEDIYEDSRDLQPQCFYGFSVNPLFGATSRCSAADTYHHDGSCGFHDKNLEQDTDDKLLRRTKELDACFMVPSEEMSELNMLRDKRLNSTDIMQLVLSLIEDRKQLALELSSQIKARLTERFAAKEQYNRSRVELDSRTRRLENEKTDVQTTLERELDRRSNDWSARLARFQAEEQRLRDRVMELAEQNVSFQREVNLLESNRVEVSNRITSLELQNKQLNNELEKVKGEHTSLYRSSVELHDSFTKAAEERDQIQECLKSKEDNSRALHKVIARLQRESNEQEKTINGLRQGFSAELEKRSAGSSESITRTQMELLRLAGVEQKLRKEIQSCNLEVESLQQENIGILNRLESSGNGLSLSTLRLDLELHARVDNLQMQGLSLLEDSSCLCGKLLDVMKSKSENIGSIDALAAIEYTLKYQNIRQGMDNLALSLRKVKSVLVEKHNEEDNTVGVPVRHDTLYRDDFEIKLKEEALLNRVLKEKLLSRELDIEQLQADVASFVRTQDAMENEIRRAQDELCRATHKFKHFELQVLKKDESINQMQQDFQESAKELTTLRCTLKSVSDERDALWQETKHLRKTVSVLQNDVASLKQKIKSLDKDIQLKEGEILLREGEISILQDSIDRPLDIICSPRQ</sequence>
<name>M7ZSV2_TRIUA</name>
<dbReference type="Gene3D" id="1.10.287.1490">
    <property type="match status" value="1"/>
</dbReference>
<feature type="compositionally biased region" description="Basic and acidic residues" evidence="2">
    <location>
        <begin position="57"/>
        <end position="69"/>
    </location>
</feature>
<feature type="region of interest" description="Disordered" evidence="2">
    <location>
        <begin position="239"/>
        <end position="262"/>
    </location>
</feature>
<gene>
    <name evidence="5" type="ORF">TRIUR3_06228</name>
</gene>
<protein>
    <recommendedName>
        <fullName evidence="4">DUF7653 domain-containing protein</fullName>
    </recommendedName>
</protein>
<feature type="coiled-coil region" evidence="1">
    <location>
        <begin position="815"/>
        <end position="856"/>
    </location>
</feature>
<accession>M7ZSV2</accession>
<evidence type="ECO:0000313" key="5">
    <source>
        <dbReference type="EMBL" id="EMS63202.1"/>
    </source>
</evidence>
<evidence type="ECO:0000256" key="3">
    <source>
        <dbReference type="SAM" id="Phobius"/>
    </source>
</evidence>
<feature type="transmembrane region" description="Helical" evidence="3">
    <location>
        <begin position="12"/>
        <end position="31"/>
    </location>
</feature>
<dbReference type="EMBL" id="KD072477">
    <property type="protein sequence ID" value="EMS63202.1"/>
    <property type="molecule type" value="Genomic_DNA"/>
</dbReference>
<evidence type="ECO:0000256" key="1">
    <source>
        <dbReference type="SAM" id="Coils"/>
    </source>
</evidence>
<dbReference type="AlphaFoldDB" id="M7ZSV2"/>
<dbReference type="PANTHER" id="PTHR47491:SF5">
    <property type="entry name" value="CAP-GLY DOMAIN LINKER"/>
    <property type="match status" value="1"/>
</dbReference>
<feature type="domain" description="DUF7653" evidence="4">
    <location>
        <begin position="662"/>
        <end position="783"/>
    </location>
</feature>
<dbReference type="eggNOG" id="ENOG502QRQM">
    <property type="taxonomic scope" value="Eukaryota"/>
</dbReference>
<evidence type="ECO:0000256" key="2">
    <source>
        <dbReference type="SAM" id="MobiDB-lite"/>
    </source>
</evidence>
<reference evidence="5" key="1">
    <citation type="journal article" date="2013" name="Nature">
        <title>Draft genome of the wheat A-genome progenitor Triticum urartu.</title>
        <authorList>
            <person name="Ling H.Q."/>
            <person name="Zhao S."/>
            <person name="Liu D."/>
            <person name="Wang J."/>
            <person name="Sun H."/>
            <person name="Zhang C."/>
            <person name="Fan H."/>
            <person name="Li D."/>
            <person name="Dong L."/>
            <person name="Tao Y."/>
            <person name="Gao C."/>
            <person name="Wu H."/>
            <person name="Li Y."/>
            <person name="Cui Y."/>
            <person name="Guo X."/>
            <person name="Zheng S."/>
            <person name="Wang B."/>
            <person name="Yu K."/>
            <person name="Liang Q."/>
            <person name="Yang W."/>
            <person name="Lou X."/>
            <person name="Chen J."/>
            <person name="Feng M."/>
            <person name="Jian J."/>
            <person name="Zhang X."/>
            <person name="Luo G."/>
            <person name="Jiang Y."/>
            <person name="Liu J."/>
            <person name="Wang Z."/>
            <person name="Sha Y."/>
            <person name="Zhang B."/>
            <person name="Wu H."/>
            <person name="Tang D."/>
            <person name="Shen Q."/>
            <person name="Xue P."/>
            <person name="Zou S."/>
            <person name="Wang X."/>
            <person name="Liu X."/>
            <person name="Wang F."/>
            <person name="Yang Y."/>
            <person name="An X."/>
            <person name="Dong Z."/>
            <person name="Zhang K."/>
            <person name="Zhang X."/>
            <person name="Luo M.C."/>
            <person name="Dvorak J."/>
            <person name="Tong Y."/>
            <person name="Wang J."/>
            <person name="Yang H."/>
            <person name="Li Z."/>
            <person name="Wang D."/>
            <person name="Zhang A."/>
            <person name="Wang J."/>
        </authorList>
    </citation>
    <scope>NUCLEOTIDE SEQUENCE</scope>
</reference>
<keyword evidence="1" id="KW-0175">Coiled coil</keyword>
<dbReference type="Pfam" id="PF24670">
    <property type="entry name" value="DUF7653"/>
    <property type="match status" value="1"/>
</dbReference>
<dbReference type="InterPro" id="IPR056070">
    <property type="entry name" value="DUF7653"/>
</dbReference>